<dbReference type="Proteomes" id="UP000182235">
    <property type="component" value="Unassembled WGS sequence"/>
</dbReference>
<name>A0A1J9Q9L1_9EURO</name>
<protein>
    <recommendedName>
        <fullName evidence="3">Protein kinase domain-containing protein</fullName>
    </recommendedName>
</protein>
<accession>A0A1J9Q9L1</accession>
<gene>
    <name evidence="1" type="ORF">AJ78_02968</name>
</gene>
<reference evidence="1 2" key="1">
    <citation type="submission" date="2015-07" db="EMBL/GenBank/DDBJ databases">
        <title>Emmonsia species relationships and genome sequence.</title>
        <authorList>
            <consortium name="The Broad Institute Genomics Platform"/>
            <person name="Cuomo C.A."/>
            <person name="Munoz J.F."/>
            <person name="Imamovic A."/>
            <person name="Priest M.E."/>
            <person name="Young S."/>
            <person name="Clay O.K."/>
            <person name="McEwen J.G."/>
        </authorList>
    </citation>
    <scope>NUCLEOTIDE SEQUENCE [LARGE SCALE GENOMIC DNA]</scope>
    <source>
        <strain evidence="1 2">UAMH 9510</strain>
    </source>
</reference>
<comment type="caution">
    <text evidence="1">The sequence shown here is derived from an EMBL/GenBank/DDBJ whole genome shotgun (WGS) entry which is preliminary data.</text>
</comment>
<organism evidence="1 2">
    <name type="scientific">Emergomyces pasteurianus Ep9510</name>
    <dbReference type="NCBI Taxonomy" id="1447872"/>
    <lineage>
        <taxon>Eukaryota</taxon>
        <taxon>Fungi</taxon>
        <taxon>Dikarya</taxon>
        <taxon>Ascomycota</taxon>
        <taxon>Pezizomycotina</taxon>
        <taxon>Eurotiomycetes</taxon>
        <taxon>Eurotiomycetidae</taxon>
        <taxon>Onygenales</taxon>
        <taxon>Ajellomycetaceae</taxon>
        <taxon>Emergomyces</taxon>
    </lineage>
</organism>
<keyword evidence="2" id="KW-1185">Reference proteome</keyword>
<evidence type="ECO:0000313" key="2">
    <source>
        <dbReference type="Proteomes" id="UP000182235"/>
    </source>
</evidence>
<evidence type="ECO:0008006" key="3">
    <source>
        <dbReference type="Google" id="ProtNLM"/>
    </source>
</evidence>
<evidence type="ECO:0000313" key="1">
    <source>
        <dbReference type="EMBL" id="OJD16931.1"/>
    </source>
</evidence>
<dbReference type="AlphaFoldDB" id="A0A1J9Q9L1"/>
<dbReference type="OrthoDB" id="4204376at2759"/>
<sequence length="141" mass="15928">MPSASLLNYLNASVEFKSYSEKVDYSAEGKPEPNVGSQTLIYRSNASQWWISVYSTQNEQTVKHNTSKKERRNEFQTFPHDTEVIRKELENLKLFRNVLNIVQAVGIAASTNPYITSSTKDQPPIVTGIVLEYCSGGYKES</sequence>
<proteinExistence type="predicted"/>
<dbReference type="VEuPathDB" id="FungiDB:AJ78_02968"/>
<dbReference type="STRING" id="1447872.A0A1J9Q9L1"/>
<dbReference type="EMBL" id="LGRN01000087">
    <property type="protein sequence ID" value="OJD16931.1"/>
    <property type="molecule type" value="Genomic_DNA"/>
</dbReference>